<evidence type="ECO:0008006" key="4">
    <source>
        <dbReference type="Google" id="ProtNLM"/>
    </source>
</evidence>
<dbReference type="EMBL" id="WIGM01000937">
    <property type="protein sequence ID" value="KAF6808277.1"/>
    <property type="molecule type" value="Genomic_DNA"/>
</dbReference>
<organism evidence="2 3">
    <name type="scientific">Colletotrichum musicola</name>
    <dbReference type="NCBI Taxonomy" id="2175873"/>
    <lineage>
        <taxon>Eukaryota</taxon>
        <taxon>Fungi</taxon>
        <taxon>Dikarya</taxon>
        <taxon>Ascomycota</taxon>
        <taxon>Pezizomycotina</taxon>
        <taxon>Sordariomycetes</taxon>
        <taxon>Hypocreomycetidae</taxon>
        <taxon>Glomerellales</taxon>
        <taxon>Glomerellaceae</taxon>
        <taxon>Colletotrichum</taxon>
        <taxon>Colletotrichum orchidearum species complex</taxon>
    </lineage>
</organism>
<accession>A0A8H6MT88</accession>
<evidence type="ECO:0000313" key="2">
    <source>
        <dbReference type="EMBL" id="KAF6808277.1"/>
    </source>
</evidence>
<reference evidence="2" key="1">
    <citation type="journal article" date="2020" name="Phytopathology">
        <title>Genome Sequence Resources of Colletotrichum truncatum, C. plurivorum, C. musicola, and C. sojae: Four Species Pathogenic to Soybean (Glycine max).</title>
        <authorList>
            <person name="Rogerio F."/>
            <person name="Boufleur T.R."/>
            <person name="Ciampi-Guillardi M."/>
            <person name="Sukno S.A."/>
            <person name="Thon M.R."/>
            <person name="Massola Junior N.S."/>
            <person name="Baroncelli R."/>
        </authorList>
    </citation>
    <scope>NUCLEOTIDE SEQUENCE</scope>
    <source>
        <strain evidence="2">LFN0074</strain>
    </source>
</reference>
<sequence>MEFPGQSTESAEPGRPYLALMPRELLFIVADQLPTASRTTLALACKSLFISLCPTGRFPELDNGDLLAVLLMLEKDAPNIYLCFGCTRLRPLERNRDGSLREQLHPRCESVLRTILSFRDERRPPATRIGRGHWRRNPQIKWVKTSSLVVWRPAVLGLGGNVPEITFTEAHLVMNRHFYGAAHGLPIQHFESGFEFDRHITLGEGNISMNHFPLENHHSSSRKHDLRPTRPPPSQSATRWPFSHRTSAKIIDDALFLCRRHRVTAPPCSMADFCRVVDSLELPVCRDIYGSSQMPSLHFWVEGSETCIPKLLALRTGVTEPETDVHPDAAVRSCSHCFTDYEISVNRGRLPDEEWRLELVTYHKLGSCRTPEDPVWSALVEGLCRYPYDSRAGEARRAWLGGAGDTAASYGTWILRSATKMPKGHQDEESKWKPDARASLTPRWDLGLQPMLVDRYFTRSDKQYHSYRTLYQRYLDGAWGFERPGSVMYHGPKASGKLLLPEDILDTSVQGDT</sequence>
<feature type="compositionally biased region" description="Basic and acidic residues" evidence="1">
    <location>
        <begin position="214"/>
        <end position="228"/>
    </location>
</feature>
<dbReference type="OrthoDB" id="3766406at2759"/>
<gene>
    <name evidence="2" type="ORF">CMUS01_13934</name>
</gene>
<name>A0A8H6MT88_9PEZI</name>
<evidence type="ECO:0000313" key="3">
    <source>
        <dbReference type="Proteomes" id="UP000639643"/>
    </source>
</evidence>
<feature type="region of interest" description="Disordered" evidence="1">
    <location>
        <begin position="213"/>
        <end position="240"/>
    </location>
</feature>
<evidence type="ECO:0000256" key="1">
    <source>
        <dbReference type="SAM" id="MobiDB-lite"/>
    </source>
</evidence>
<proteinExistence type="predicted"/>
<keyword evidence="3" id="KW-1185">Reference proteome</keyword>
<dbReference type="AlphaFoldDB" id="A0A8H6MT88"/>
<dbReference type="Proteomes" id="UP000639643">
    <property type="component" value="Unassembled WGS sequence"/>
</dbReference>
<comment type="caution">
    <text evidence="2">The sequence shown here is derived from an EMBL/GenBank/DDBJ whole genome shotgun (WGS) entry which is preliminary data.</text>
</comment>
<protein>
    <recommendedName>
        <fullName evidence="4">F-box domain-containing protein</fullName>
    </recommendedName>
</protein>